<dbReference type="GO" id="GO:0022625">
    <property type="term" value="C:cytosolic large ribosomal subunit"/>
    <property type="evidence" value="ECO:0007669"/>
    <property type="project" value="TreeGrafter"/>
</dbReference>
<evidence type="ECO:0000256" key="4">
    <source>
        <dbReference type="ARBA" id="ARBA00035335"/>
    </source>
</evidence>
<evidence type="ECO:0000256" key="3">
    <source>
        <dbReference type="ARBA" id="ARBA00023274"/>
    </source>
</evidence>
<name>A0A6G1ABD8_CROCR</name>
<dbReference type="SMART" id="SM01393">
    <property type="entry name" value="Ribosomal_L32e"/>
    <property type="match status" value="1"/>
</dbReference>
<organism evidence="6 7">
    <name type="scientific">Crocuta crocuta</name>
    <name type="common">Spotted hyena</name>
    <dbReference type="NCBI Taxonomy" id="9678"/>
    <lineage>
        <taxon>Eukaryota</taxon>
        <taxon>Metazoa</taxon>
        <taxon>Chordata</taxon>
        <taxon>Craniata</taxon>
        <taxon>Vertebrata</taxon>
        <taxon>Euteleostomi</taxon>
        <taxon>Mammalia</taxon>
        <taxon>Eutheria</taxon>
        <taxon>Laurasiatheria</taxon>
        <taxon>Carnivora</taxon>
        <taxon>Feliformia</taxon>
        <taxon>Hyaenidae</taxon>
        <taxon>Crocuta</taxon>
    </lineage>
</organism>
<feature type="compositionally biased region" description="Polar residues" evidence="5">
    <location>
        <begin position="1"/>
        <end position="19"/>
    </location>
</feature>
<dbReference type="CDD" id="cd00513">
    <property type="entry name" value="Ribosomal_L32_L32e"/>
    <property type="match status" value="1"/>
</dbReference>
<evidence type="ECO:0000313" key="7">
    <source>
        <dbReference type="Proteomes" id="UP000475037"/>
    </source>
</evidence>
<accession>A0A6G1ABD8</accession>
<comment type="similarity">
    <text evidence="1">Belongs to the eukaryotic ribosomal protein eL32 family.</text>
</comment>
<dbReference type="GO" id="GO:0006412">
    <property type="term" value="P:translation"/>
    <property type="evidence" value="ECO:0007669"/>
    <property type="project" value="InterPro"/>
</dbReference>
<feature type="region of interest" description="Disordered" evidence="5">
    <location>
        <begin position="1"/>
        <end position="26"/>
    </location>
</feature>
<protein>
    <recommendedName>
        <fullName evidence="4">60S ribosomal protein L32</fullName>
    </recommendedName>
</protein>
<keyword evidence="7" id="KW-1185">Reference proteome</keyword>
<dbReference type="Pfam" id="PF01655">
    <property type="entry name" value="Ribosomal_L32e"/>
    <property type="match status" value="1"/>
</dbReference>
<evidence type="ECO:0000256" key="1">
    <source>
        <dbReference type="ARBA" id="ARBA00008431"/>
    </source>
</evidence>
<dbReference type="EMBL" id="VOAJ01005955">
    <property type="protein sequence ID" value="KAF0873125.1"/>
    <property type="molecule type" value="Genomic_DNA"/>
</dbReference>
<dbReference type="AlphaFoldDB" id="A0A6G1ABD8"/>
<dbReference type="PANTHER" id="PTHR23413">
    <property type="entry name" value="60S RIBOSOMAL PROTEIN L32 AND DNA-DIRECTED RNA POLYMERASE II, SUBUNIT N"/>
    <property type="match status" value="1"/>
</dbReference>
<proteinExistence type="inferred from homology"/>
<evidence type="ECO:0000256" key="2">
    <source>
        <dbReference type="ARBA" id="ARBA00022980"/>
    </source>
</evidence>
<dbReference type="PANTHER" id="PTHR23413:SF1">
    <property type="entry name" value="RIBOSOMAL PROTEIN L32"/>
    <property type="match status" value="1"/>
</dbReference>
<keyword evidence="2" id="KW-0689">Ribosomal protein</keyword>
<feature type="non-terminal residue" evidence="6">
    <location>
        <position position="1"/>
    </location>
</feature>
<sequence length="119" mass="13308">PRSSPGTHQTDMSKFSATGRNPRGIDNKVCRRFKGHILMPNTGYRNNKKTKHRLPSGFRNFLVLNVKEVEVLLMYIKSYSAEIAHGVSSKNHKATGERAAQLAIRATNPKARLCSKGME</sequence>
<evidence type="ECO:0000313" key="6">
    <source>
        <dbReference type="EMBL" id="KAF0873125.1"/>
    </source>
</evidence>
<keyword evidence="3" id="KW-0687">Ribonucleoprotein</keyword>
<dbReference type="GO" id="GO:0003735">
    <property type="term" value="F:structural constituent of ribosome"/>
    <property type="evidence" value="ECO:0007669"/>
    <property type="project" value="InterPro"/>
</dbReference>
<evidence type="ECO:0000256" key="5">
    <source>
        <dbReference type="SAM" id="MobiDB-lite"/>
    </source>
</evidence>
<dbReference type="Proteomes" id="UP000475037">
    <property type="component" value="Unassembled WGS sequence"/>
</dbReference>
<comment type="caution">
    <text evidence="6">The sequence shown here is derived from an EMBL/GenBank/DDBJ whole genome shotgun (WGS) entry which is preliminary data.</text>
</comment>
<dbReference type="InterPro" id="IPR036351">
    <property type="entry name" value="Ribosomal_eL32_sf"/>
</dbReference>
<dbReference type="InterPro" id="IPR001515">
    <property type="entry name" value="Ribosomal_eL32"/>
</dbReference>
<dbReference type="SUPFAM" id="SSF52042">
    <property type="entry name" value="Ribosomal protein L32e"/>
    <property type="match status" value="1"/>
</dbReference>
<reference evidence="6 7" key="1">
    <citation type="submission" date="2019-11" db="EMBL/GenBank/DDBJ databases">
        <authorList>
            <person name="Yang C."/>
            <person name="Li F."/>
        </authorList>
    </citation>
    <scope>NUCLEOTIDE SEQUENCE [LARGE SCALE GENOMIC DNA]</scope>
    <source>
        <strain evidence="6">KB4526</strain>
        <tissue evidence="6">Muscle</tissue>
    </source>
</reference>
<feature type="non-terminal residue" evidence="6">
    <location>
        <position position="119"/>
    </location>
</feature>
<gene>
    <name evidence="6" type="primary">Rpl32_4</name>
    <name evidence="6" type="ORF">FOF47_R00513</name>
</gene>